<gene>
    <name evidence="7" type="ORF">METZ01_LOCUS380064</name>
</gene>
<feature type="domain" description="Endonuclease/exonuclease/phosphatase" evidence="6">
    <location>
        <begin position="98"/>
        <end position="241"/>
    </location>
</feature>
<reference evidence="7" key="1">
    <citation type="submission" date="2018-05" db="EMBL/GenBank/DDBJ databases">
        <authorList>
            <person name="Lanie J.A."/>
            <person name="Ng W.-L."/>
            <person name="Kazmierczak K.M."/>
            <person name="Andrzejewski T.M."/>
            <person name="Davidsen T.M."/>
            <person name="Wayne K.J."/>
            <person name="Tettelin H."/>
            <person name="Glass J.I."/>
            <person name="Rusch D."/>
            <person name="Podicherti R."/>
            <person name="Tsui H.-C.T."/>
            <person name="Winkler M.E."/>
        </authorList>
    </citation>
    <scope>NUCLEOTIDE SEQUENCE</scope>
</reference>
<feature type="non-terminal residue" evidence="7">
    <location>
        <position position="1"/>
    </location>
</feature>
<accession>A0A382TYT2</accession>
<evidence type="ECO:0000256" key="4">
    <source>
        <dbReference type="ARBA" id="ARBA00022801"/>
    </source>
</evidence>
<evidence type="ECO:0000256" key="2">
    <source>
        <dbReference type="ARBA" id="ARBA00007092"/>
    </source>
</evidence>
<dbReference type="InterPro" id="IPR037493">
    <property type="entry name" value="ExoIII-like"/>
</dbReference>
<evidence type="ECO:0000259" key="6">
    <source>
        <dbReference type="Pfam" id="PF03372"/>
    </source>
</evidence>
<dbReference type="GO" id="GO:0003677">
    <property type="term" value="F:DNA binding"/>
    <property type="evidence" value="ECO:0007669"/>
    <property type="project" value="InterPro"/>
</dbReference>
<dbReference type="PROSITE" id="PS51435">
    <property type="entry name" value="AP_NUCLEASE_F1_4"/>
    <property type="match status" value="1"/>
</dbReference>
<dbReference type="PANTHER" id="PTHR43250:SF2">
    <property type="entry name" value="EXODEOXYRIBONUCLEASE III"/>
    <property type="match status" value="1"/>
</dbReference>
<evidence type="ECO:0000256" key="3">
    <source>
        <dbReference type="ARBA" id="ARBA00022723"/>
    </source>
</evidence>
<keyword evidence="3" id="KW-0479">Metal-binding</keyword>
<comment type="cofactor">
    <cofactor evidence="1">
        <name>Mg(2+)</name>
        <dbReference type="ChEBI" id="CHEBI:18420"/>
    </cofactor>
</comment>
<proteinExistence type="inferred from homology"/>
<dbReference type="Pfam" id="PF03372">
    <property type="entry name" value="Exo_endo_phos"/>
    <property type="match status" value="1"/>
</dbReference>
<dbReference type="InterPro" id="IPR020847">
    <property type="entry name" value="AP_endonuclease_F1_BS"/>
</dbReference>
<evidence type="ECO:0000313" key="7">
    <source>
        <dbReference type="EMBL" id="SVD27210.1"/>
    </source>
</evidence>
<protein>
    <recommendedName>
        <fullName evidence="6">Endonuclease/exonuclease/phosphatase domain-containing protein</fullName>
    </recommendedName>
</protein>
<dbReference type="InterPro" id="IPR036691">
    <property type="entry name" value="Endo/exonu/phosph_ase_sf"/>
</dbReference>
<dbReference type="GO" id="GO:0008311">
    <property type="term" value="F:double-stranded DNA 3'-5' DNA exonuclease activity"/>
    <property type="evidence" value="ECO:0007669"/>
    <property type="project" value="InterPro"/>
</dbReference>
<keyword evidence="4" id="KW-0378">Hydrolase</keyword>
<dbReference type="PANTHER" id="PTHR43250">
    <property type="entry name" value="EXODEOXYRIBONUCLEASE III"/>
    <property type="match status" value="1"/>
</dbReference>
<organism evidence="7">
    <name type="scientific">marine metagenome</name>
    <dbReference type="NCBI Taxonomy" id="408172"/>
    <lineage>
        <taxon>unclassified sequences</taxon>
        <taxon>metagenomes</taxon>
        <taxon>ecological metagenomes</taxon>
    </lineage>
</organism>
<evidence type="ECO:0000256" key="1">
    <source>
        <dbReference type="ARBA" id="ARBA00001946"/>
    </source>
</evidence>
<comment type="similarity">
    <text evidence="2">Belongs to the DNA repair enzymes AP/ExoA family.</text>
</comment>
<keyword evidence="5" id="KW-0460">Magnesium</keyword>
<dbReference type="GO" id="GO:0046872">
    <property type="term" value="F:metal ion binding"/>
    <property type="evidence" value="ECO:0007669"/>
    <property type="project" value="UniProtKB-KW"/>
</dbReference>
<dbReference type="SUPFAM" id="SSF56219">
    <property type="entry name" value="DNase I-like"/>
    <property type="match status" value="1"/>
</dbReference>
<dbReference type="Gene3D" id="3.60.10.10">
    <property type="entry name" value="Endonuclease/exonuclease/phosphatase"/>
    <property type="match status" value="1"/>
</dbReference>
<dbReference type="InterPro" id="IPR004808">
    <property type="entry name" value="AP_endonuc_1"/>
</dbReference>
<sequence length="241" mass="28178">VEPESPFSTWLEQKNFERLQSEGLRVRELRHFCQGSFPGLVEECYRQWRNGHLIVSRKWGNWQSEEKTVIYLNSACLLPDDLLRWQKSSSEVKVYRVATWNVNSIRSRMEVLINWLESWKPDVLCIQETKVEDANFPVWEIEQAGYQSVFVGQKTYNGVAILSRQPLEEVCRGFENGYDSENARIISAIWQGIRLVNVYVPQGQDTGTDKFRYKLEFLEQLLNQIQADRASDSDMLILGDF</sequence>
<dbReference type="EMBL" id="UINC01140204">
    <property type="protein sequence ID" value="SVD27210.1"/>
    <property type="molecule type" value="Genomic_DNA"/>
</dbReference>
<feature type="non-terminal residue" evidence="7">
    <location>
        <position position="241"/>
    </location>
</feature>
<dbReference type="GO" id="GO:0004519">
    <property type="term" value="F:endonuclease activity"/>
    <property type="evidence" value="ECO:0007669"/>
    <property type="project" value="InterPro"/>
</dbReference>
<evidence type="ECO:0000256" key="5">
    <source>
        <dbReference type="ARBA" id="ARBA00022842"/>
    </source>
</evidence>
<dbReference type="NCBIfam" id="TIGR00633">
    <property type="entry name" value="xth"/>
    <property type="match status" value="1"/>
</dbReference>
<dbReference type="AlphaFoldDB" id="A0A382TYT2"/>
<dbReference type="PROSITE" id="PS00726">
    <property type="entry name" value="AP_NUCLEASE_F1_1"/>
    <property type="match status" value="1"/>
</dbReference>
<dbReference type="InterPro" id="IPR005135">
    <property type="entry name" value="Endo/exonuclease/phosphatase"/>
</dbReference>
<name>A0A382TYT2_9ZZZZ</name>
<dbReference type="GO" id="GO:0006281">
    <property type="term" value="P:DNA repair"/>
    <property type="evidence" value="ECO:0007669"/>
    <property type="project" value="InterPro"/>
</dbReference>